<feature type="region of interest" description="Disordered" evidence="1">
    <location>
        <begin position="48"/>
        <end position="74"/>
    </location>
</feature>
<proteinExistence type="predicted"/>
<evidence type="ECO:0000256" key="1">
    <source>
        <dbReference type="SAM" id="MobiDB-lite"/>
    </source>
</evidence>
<evidence type="ECO:0000313" key="2">
    <source>
        <dbReference type="EMBL" id="VAW75536.1"/>
    </source>
</evidence>
<gene>
    <name evidence="2" type="ORF">MNBD_GAMMA12-2753</name>
</gene>
<accession>A0A3B0Z4B1</accession>
<reference evidence="2" key="1">
    <citation type="submission" date="2018-06" db="EMBL/GenBank/DDBJ databases">
        <authorList>
            <person name="Zhirakovskaya E."/>
        </authorList>
    </citation>
    <scope>NUCLEOTIDE SEQUENCE</scope>
</reference>
<evidence type="ECO:0008006" key="3">
    <source>
        <dbReference type="Google" id="ProtNLM"/>
    </source>
</evidence>
<dbReference type="EMBL" id="UOFL01000086">
    <property type="protein sequence ID" value="VAW75536.1"/>
    <property type="molecule type" value="Genomic_DNA"/>
</dbReference>
<name>A0A3B0Z4B1_9ZZZZ</name>
<dbReference type="AlphaFoldDB" id="A0A3B0Z4B1"/>
<sequence length="249" mass="27808">MANMRRCEKGLHIYDAQRHTLCPHCSSAVFVFDDNETKDKNLTQVLKSTDNDASDQETRKLTPNGHQGRASSEQVTRILSPVKTNANNAVTKKLDLSDKQDTTLSATKNKNIHATQQCSGNIRQANAVTVIQPVVAWLVIIEGVGEGSYVPIFTGPNLIDFSKYEDDVQQYKQELCAELGVKEKAQLQINYDKKSPHYSLQYGGSGSINLNNISIQETAILSAYDRIKIGNTVMMFIPFCGEYFQWPDD</sequence>
<protein>
    <recommendedName>
        <fullName evidence="3">FHA domain-containing protein</fullName>
    </recommendedName>
</protein>
<organism evidence="2">
    <name type="scientific">hydrothermal vent metagenome</name>
    <dbReference type="NCBI Taxonomy" id="652676"/>
    <lineage>
        <taxon>unclassified sequences</taxon>
        <taxon>metagenomes</taxon>
        <taxon>ecological metagenomes</taxon>
    </lineage>
</organism>